<evidence type="ECO:0000313" key="10">
    <source>
        <dbReference type="Proteomes" id="UP000315369"/>
    </source>
</evidence>
<evidence type="ECO:0000313" key="9">
    <source>
        <dbReference type="EMBL" id="TQF12497.1"/>
    </source>
</evidence>
<protein>
    <recommendedName>
        <fullName evidence="1">DNA (cytosine-5-)-methyltransferase</fullName>
        <ecNumber evidence="1">2.1.1.37</ecNumber>
    </recommendedName>
</protein>
<feature type="active site" evidence="7">
    <location>
        <position position="116"/>
    </location>
</feature>
<dbReference type="GO" id="GO:0044027">
    <property type="term" value="P:negative regulation of gene expression via chromosomal CpG island methylation"/>
    <property type="evidence" value="ECO:0007669"/>
    <property type="project" value="TreeGrafter"/>
</dbReference>
<comment type="similarity">
    <text evidence="7">Belongs to the class I-like SAM-binding methyltransferase superfamily. C5-methyltransferase family.</text>
</comment>
<evidence type="ECO:0000256" key="1">
    <source>
        <dbReference type="ARBA" id="ARBA00011975"/>
    </source>
</evidence>
<dbReference type="AlphaFoldDB" id="A0A540WU96"/>
<gene>
    <name evidence="9" type="ORF">FJV41_28870</name>
</gene>
<dbReference type="InterPro" id="IPR050390">
    <property type="entry name" value="C5-Methyltransferase"/>
</dbReference>
<comment type="caution">
    <text evidence="9">The sequence shown here is derived from an EMBL/GenBank/DDBJ whole genome shotgun (WGS) entry which is preliminary data.</text>
</comment>
<keyword evidence="3 7" id="KW-0808">Transferase</keyword>
<dbReference type="InterPro" id="IPR018117">
    <property type="entry name" value="C5_DNA_meth_AS"/>
</dbReference>
<dbReference type="InterPro" id="IPR029063">
    <property type="entry name" value="SAM-dependent_MTases_sf"/>
</dbReference>
<evidence type="ECO:0000256" key="5">
    <source>
        <dbReference type="ARBA" id="ARBA00022747"/>
    </source>
</evidence>
<sequence>MGRGWHWPSLRRPTCAPEGLPQVSAHGLAIHPVGVHPRRALELFAGGGGLAHGLKLAVPSLRTVCYVEREAYAAACLVARMEKEELDSAPVWDDVGTFDGSPWRGVVDCVSGGFPCQDISVAGKGAGLDGERSGLWREYARIVSEVRPRFVFVENVAALRSRGLDRVLTDLAALGFDAEWVCVRASDAGAPHKRERLFILAHSQHRGEHERTREARGETGQRAAVGGGPGGGCEGLADTGGVRLEGGELHRPASPAALGSHPELPSWPPGRDDLAGWRAVLARRPDVEPAVCRMADGLANRVDRLRLLGNGVAPQQAALAYGLLHARLLGAAPTKAEL</sequence>
<dbReference type="GO" id="GO:0009307">
    <property type="term" value="P:DNA restriction-modification system"/>
    <property type="evidence" value="ECO:0007669"/>
    <property type="project" value="UniProtKB-KW"/>
</dbReference>
<dbReference type="Pfam" id="PF00145">
    <property type="entry name" value="DNA_methylase"/>
    <property type="match status" value="1"/>
</dbReference>
<dbReference type="GO" id="GO:0032259">
    <property type="term" value="P:methylation"/>
    <property type="evidence" value="ECO:0007669"/>
    <property type="project" value="UniProtKB-KW"/>
</dbReference>
<dbReference type="GO" id="GO:0003886">
    <property type="term" value="F:DNA (cytosine-5-)-methyltransferase activity"/>
    <property type="evidence" value="ECO:0007669"/>
    <property type="project" value="UniProtKB-EC"/>
</dbReference>
<dbReference type="SUPFAM" id="SSF53335">
    <property type="entry name" value="S-adenosyl-L-methionine-dependent methyltransferases"/>
    <property type="match status" value="1"/>
</dbReference>
<evidence type="ECO:0000256" key="8">
    <source>
        <dbReference type="SAM" id="MobiDB-lite"/>
    </source>
</evidence>
<dbReference type="EMBL" id="VIFM01000137">
    <property type="protein sequence ID" value="TQF12497.1"/>
    <property type="molecule type" value="Genomic_DNA"/>
</dbReference>
<feature type="compositionally biased region" description="Gly residues" evidence="8">
    <location>
        <begin position="225"/>
        <end position="234"/>
    </location>
</feature>
<evidence type="ECO:0000256" key="3">
    <source>
        <dbReference type="ARBA" id="ARBA00022679"/>
    </source>
</evidence>
<dbReference type="GO" id="GO:0003677">
    <property type="term" value="F:DNA binding"/>
    <property type="evidence" value="ECO:0007669"/>
    <property type="project" value="TreeGrafter"/>
</dbReference>
<organism evidence="9 10">
    <name type="scientific">Myxococcus llanfairpwllgwyngyllgogerychwyrndrobwllllantysiliogogogochensis</name>
    <dbReference type="NCBI Taxonomy" id="2590453"/>
    <lineage>
        <taxon>Bacteria</taxon>
        <taxon>Pseudomonadati</taxon>
        <taxon>Myxococcota</taxon>
        <taxon>Myxococcia</taxon>
        <taxon>Myxococcales</taxon>
        <taxon>Cystobacterineae</taxon>
        <taxon>Myxococcaceae</taxon>
        <taxon>Myxococcus</taxon>
    </lineage>
</organism>
<proteinExistence type="inferred from homology"/>
<keyword evidence="2 7" id="KW-0489">Methyltransferase</keyword>
<dbReference type="PROSITE" id="PS00094">
    <property type="entry name" value="C5_MTASE_1"/>
    <property type="match status" value="1"/>
</dbReference>
<name>A0A540WU96_9BACT</name>
<reference evidence="9 10" key="1">
    <citation type="submission" date="2019-06" db="EMBL/GenBank/DDBJ databases">
        <authorList>
            <person name="Livingstone P."/>
            <person name="Whitworth D."/>
        </authorList>
    </citation>
    <scope>NUCLEOTIDE SEQUENCE [LARGE SCALE GENOMIC DNA]</scope>
    <source>
        <strain evidence="9 10">AM401</strain>
    </source>
</reference>
<dbReference type="InterPro" id="IPR001525">
    <property type="entry name" value="C5_MeTfrase"/>
</dbReference>
<evidence type="ECO:0000256" key="7">
    <source>
        <dbReference type="PROSITE-ProRule" id="PRU01016"/>
    </source>
</evidence>
<evidence type="ECO:0000256" key="4">
    <source>
        <dbReference type="ARBA" id="ARBA00022691"/>
    </source>
</evidence>
<keyword evidence="4 7" id="KW-0949">S-adenosyl-L-methionine</keyword>
<keyword evidence="10" id="KW-1185">Reference proteome</keyword>
<evidence type="ECO:0000256" key="2">
    <source>
        <dbReference type="ARBA" id="ARBA00022603"/>
    </source>
</evidence>
<feature type="compositionally biased region" description="Basic and acidic residues" evidence="8">
    <location>
        <begin position="207"/>
        <end position="219"/>
    </location>
</feature>
<dbReference type="Gene3D" id="3.40.50.150">
    <property type="entry name" value="Vaccinia Virus protein VP39"/>
    <property type="match status" value="1"/>
</dbReference>
<dbReference type="Proteomes" id="UP000315369">
    <property type="component" value="Unassembled WGS sequence"/>
</dbReference>
<dbReference type="EC" id="2.1.1.37" evidence="1"/>
<dbReference type="PRINTS" id="PR00105">
    <property type="entry name" value="C5METTRFRASE"/>
</dbReference>
<dbReference type="PANTHER" id="PTHR10629:SF52">
    <property type="entry name" value="DNA (CYTOSINE-5)-METHYLTRANSFERASE 1"/>
    <property type="match status" value="1"/>
</dbReference>
<dbReference type="PROSITE" id="PS51679">
    <property type="entry name" value="SAM_MT_C5"/>
    <property type="match status" value="1"/>
</dbReference>
<dbReference type="PANTHER" id="PTHR10629">
    <property type="entry name" value="CYTOSINE-SPECIFIC METHYLTRANSFERASE"/>
    <property type="match status" value="1"/>
</dbReference>
<keyword evidence="5" id="KW-0680">Restriction system</keyword>
<accession>A0A540WU96</accession>
<comment type="catalytic activity">
    <reaction evidence="6">
        <text>a 2'-deoxycytidine in DNA + S-adenosyl-L-methionine = a 5-methyl-2'-deoxycytidine in DNA + S-adenosyl-L-homocysteine + H(+)</text>
        <dbReference type="Rhea" id="RHEA:13681"/>
        <dbReference type="Rhea" id="RHEA-COMP:11369"/>
        <dbReference type="Rhea" id="RHEA-COMP:11370"/>
        <dbReference type="ChEBI" id="CHEBI:15378"/>
        <dbReference type="ChEBI" id="CHEBI:57856"/>
        <dbReference type="ChEBI" id="CHEBI:59789"/>
        <dbReference type="ChEBI" id="CHEBI:85452"/>
        <dbReference type="ChEBI" id="CHEBI:85454"/>
        <dbReference type="EC" id="2.1.1.37"/>
    </reaction>
</comment>
<evidence type="ECO:0000256" key="6">
    <source>
        <dbReference type="ARBA" id="ARBA00047422"/>
    </source>
</evidence>
<feature type="region of interest" description="Disordered" evidence="8">
    <location>
        <begin position="207"/>
        <end position="270"/>
    </location>
</feature>
<dbReference type="OrthoDB" id="9813719at2"/>